<name>A0A1L9VWP9_ASPGL</name>
<dbReference type="VEuPathDB" id="FungiDB:ASPGLDRAFT_41869"/>
<reference evidence="3" key="1">
    <citation type="journal article" date="2017" name="Genome Biol.">
        <title>Comparative genomics reveals high biological diversity and specific adaptations in the industrially and medically important fungal genus Aspergillus.</title>
        <authorList>
            <person name="de Vries R.P."/>
            <person name="Riley R."/>
            <person name="Wiebenga A."/>
            <person name="Aguilar-Osorio G."/>
            <person name="Amillis S."/>
            <person name="Uchima C.A."/>
            <person name="Anderluh G."/>
            <person name="Asadollahi M."/>
            <person name="Askin M."/>
            <person name="Barry K."/>
            <person name="Battaglia E."/>
            <person name="Bayram O."/>
            <person name="Benocci T."/>
            <person name="Braus-Stromeyer S.A."/>
            <person name="Caldana C."/>
            <person name="Canovas D."/>
            <person name="Cerqueira G.C."/>
            <person name="Chen F."/>
            <person name="Chen W."/>
            <person name="Choi C."/>
            <person name="Clum A."/>
            <person name="Dos Santos R.A."/>
            <person name="Damasio A.R."/>
            <person name="Diallinas G."/>
            <person name="Emri T."/>
            <person name="Fekete E."/>
            <person name="Flipphi M."/>
            <person name="Freyberg S."/>
            <person name="Gallo A."/>
            <person name="Gournas C."/>
            <person name="Habgood R."/>
            <person name="Hainaut M."/>
            <person name="Harispe M.L."/>
            <person name="Henrissat B."/>
            <person name="Hilden K.S."/>
            <person name="Hope R."/>
            <person name="Hossain A."/>
            <person name="Karabika E."/>
            <person name="Karaffa L."/>
            <person name="Karanyi Z."/>
            <person name="Krasevec N."/>
            <person name="Kuo A."/>
            <person name="Kusch H."/>
            <person name="LaButti K."/>
            <person name="Lagendijk E.L."/>
            <person name="Lapidus A."/>
            <person name="Levasseur A."/>
            <person name="Lindquist E."/>
            <person name="Lipzen A."/>
            <person name="Logrieco A.F."/>
            <person name="MacCabe A."/>
            <person name="Maekelae M.R."/>
            <person name="Malavazi I."/>
            <person name="Melin P."/>
            <person name="Meyer V."/>
            <person name="Mielnichuk N."/>
            <person name="Miskei M."/>
            <person name="Molnar A.P."/>
            <person name="Mule G."/>
            <person name="Ngan C.Y."/>
            <person name="Orejas M."/>
            <person name="Orosz E."/>
            <person name="Ouedraogo J.P."/>
            <person name="Overkamp K.M."/>
            <person name="Park H.-S."/>
            <person name="Perrone G."/>
            <person name="Piumi F."/>
            <person name="Punt P.J."/>
            <person name="Ram A.F."/>
            <person name="Ramon A."/>
            <person name="Rauscher S."/>
            <person name="Record E."/>
            <person name="Riano-Pachon D.M."/>
            <person name="Robert V."/>
            <person name="Roehrig J."/>
            <person name="Ruller R."/>
            <person name="Salamov A."/>
            <person name="Salih N.S."/>
            <person name="Samson R.A."/>
            <person name="Sandor E."/>
            <person name="Sanguinetti M."/>
            <person name="Schuetze T."/>
            <person name="Sepcic K."/>
            <person name="Shelest E."/>
            <person name="Sherlock G."/>
            <person name="Sophianopoulou V."/>
            <person name="Squina F.M."/>
            <person name="Sun H."/>
            <person name="Susca A."/>
            <person name="Todd R.B."/>
            <person name="Tsang A."/>
            <person name="Unkles S.E."/>
            <person name="van de Wiele N."/>
            <person name="van Rossen-Uffink D."/>
            <person name="Oliveira J.V."/>
            <person name="Vesth T.C."/>
            <person name="Visser J."/>
            <person name="Yu J.-H."/>
            <person name="Zhou M."/>
            <person name="Andersen M.R."/>
            <person name="Archer D.B."/>
            <person name="Baker S.E."/>
            <person name="Benoit I."/>
            <person name="Brakhage A.A."/>
            <person name="Braus G.H."/>
            <person name="Fischer R."/>
            <person name="Frisvad J.C."/>
            <person name="Goldman G.H."/>
            <person name="Houbraken J."/>
            <person name="Oakley B."/>
            <person name="Pocsi I."/>
            <person name="Scazzocchio C."/>
            <person name="Seiboth B."/>
            <person name="vanKuyk P.A."/>
            <person name="Wortman J."/>
            <person name="Dyer P.S."/>
            <person name="Grigoriev I.V."/>
        </authorList>
    </citation>
    <scope>NUCLEOTIDE SEQUENCE [LARGE SCALE GENOMIC DNA]</scope>
    <source>
        <strain evidence="3">CBS 516.65</strain>
    </source>
</reference>
<evidence type="ECO:0000313" key="2">
    <source>
        <dbReference type="EMBL" id="OJJ88317.1"/>
    </source>
</evidence>
<accession>A0A1L9VWP9</accession>
<feature type="compositionally biased region" description="Basic residues" evidence="1">
    <location>
        <begin position="24"/>
        <end position="34"/>
    </location>
</feature>
<organism evidence="2 3">
    <name type="scientific">Aspergillus glaucus CBS 516.65</name>
    <dbReference type="NCBI Taxonomy" id="1160497"/>
    <lineage>
        <taxon>Eukaryota</taxon>
        <taxon>Fungi</taxon>
        <taxon>Dikarya</taxon>
        <taxon>Ascomycota</taxon>
        <taxon>Pezizomycotina</taxon>
        <taxon>Eurotiomycetes</taxon>
        <taxon>Eurotiomycetidae</taxon>
        <taxon>Eurotiales</taxon>
        <taxon>Aspergillaceae</taxon>
        <taxon>Aspergillus</taxon>
        <taxon>Aspergillus subgen. Aspergillus</taxon>
    </lineage>
</organism>
<dbReference type="RefSeq" id="XP_022404993.1">
    <property type="nucleotide sequence ID" value="XM_022545502.1"/>
</dbReference>
<feature type="region of interest" description="Disordered" evidence="1">
    <location>
        <begin position="1"/>
        <end position="107"/>
    </location>
</feature>
<dbReference type="Proteomes" id="UP000184300">
    <property type="component" value="Unassembled WGS sequence"/>
</dbReference>
<keyword evidence="3" id="KW-1185">Reference proteome</keyword>
<evidence type="ECO:0000313" key="3">
    <source>
        <dbReference type="Proteomes" id="UP000184300"/>
    </source>
</evidence>
<gene>
    <name evidence="2" type="ORF">ASPGLDRAFT_41869</name>
</gene>
<feature type="compositionally biased region" description="Polar residues" evidence="1">
    <location>
        <begin position="11"/>
        <end position="23"/>
    </location>
</feature>
<proteinExistence type="predicted"/>
<dbReference type="EMBL" id="KV878889">
    <property type="protein sequence ID" value="OJJ88317.1"/>
    <property type="molecule type" value="Genomic_DNA"/>
</dbReference>
<sequence>MPHSPNIHSMPKSNAIPSQNQHTKQNKNRHKHNTVKINSPTHQGPPRLTHGHATTQPSHLGNLRHLGRAEDVGPSHSPLPLPRDNVPVPVNQGGLCGPIDLDPSRAV</sequence>
<protein>
    <submittedName>
        <fullName evidence="2">Uncharacterized protein</fullName>
    </submittedName>
</protein>
<dbReference type="AlphaFoldDB" id="A0A1L9VWP9"/>
<evidence type="ECO:0000256" key="1">
    <source>
        <dbReference type="SAM" id="MobiDB-lite"/>
    </source>
</evidence>
<dbReference type="GeneID" id="34461763"/>